<dbReference type="Pfam" id="PF19120">
    <property type="entry name" value="DUF5804"/>
    <property type="match status" value="1"/>
</dbReference>
<protein>
    <submittedName>
        <fullName evidence="2">Uncharacterized protein</fullName>
    </submittedName>
</protein>
<keyword evidence="3" id="KW-1185">Reference proteome</keyword>
<feature type="region of interest" description="Disordered" evidence="1">
    <location>
        <begin position="134"/>
        <end position="208"/>
    </location>
</feature>
<dbReference type="Proteomes" id="UP000199199">
    <property type="component" value="Unassembled WGS sequence"/>
</dbReference>
<feature type="compositionally biased region" description="Basic and acidic residues" evidence="1">
    <location>
        <begin position="1"/>
        <end position="14"/>
    </location>
</feature>
<evidence type="ECO:0000313" key="3">
    <source>
        <dbReference type="Proteomes" id="UP000199199"/>
    </source>
</evidence>
<dbReference type="AlphaFoldDB" id="A0A1I6QV57"/>
<feature type="region of interest" description="Disordered" evidence="1">
    <location>
        <begin position="1"/>
        <end position="27"/>
    </location>
</feature>
<sequence length="242" mass="26895">MRRSNRSRERDAEAKPTLPSPTHNTPVTRVCLIGEDGVNLQYELLSRETSREALATYDLERPFENALAVRTVSVGAAVSLLNDLQWYLTRFVEECLVQEPSIDDEEWLSRGLAEQLRNGDVDPEETGEFCKVYGLERPDTSEEEDTARGPGSGSPDDEADEDGSGHPGSAAPELESTDESADESTEEPSERSSDRGVATAFGPQRLVEPLYVRRTDGDLPEYDLRDVEETLVVRLTEAEFTQ</sequence>
<evidence type="ECO:0000313" key="2">
    <source>
        <dbReference type="EMBL" id="SFS56158.1"/>
    </source>
</evidence>
<evidence type="ECO:0000256" key="1">
    <source>
        <dbReference type="SAM" id="MobiDB-lite"/>
    </source>
</evidence>
<dbReference type="InterPro" id="IPR043827">
    <property type="entry name" value="DUF5804"/>
</dbReference>
<proteinExistence type="predicted"/>
<dbReference type="EMBL" id="FOZS01000001">
    <property type="protein sequence ID" value="SFS56158.1"/>
    <property type="molecule type" value="Genomic_DNA"/>
</dbReference>
<organism evidence="2 3">
    <name type="scientific">Halostagnicola kamekurae</name>
    <dbReference type="NCBI Taxonomy" id="619731"/>
    <lineage>
        <taxon>Archaea</taxon>
        <taxon>Methanobacteriati</taxon>
        <taxon>Methanobacteriota</taxon>
        <taxon>Stenosarchaea group</taxon>
        <taxon>Halobacteria</taxon>
        <taxon>Halobacteriales</taxon>
        <taxon>Natrialbaceae</taxon>
        <taxon>Halostagnicola</taxon>
    </lineage>
</organism>
<accession>A0A1I6QV57</accession>
<feature type="compositionally biased region" description="Acidic residues" evidence="1">
    <location>
        <begin position="175"/>
        <end position="187"/>
    </location>
</feature>
<reference evidence="3" key="1">
    <citation type="submission" date="2016-10" db="EMBL/GenBank/DDBJ databases">
        <authorList>
            <person name="Varghese N."/>
            <person name="Submissions S."/>
        </authorList>
    </citation>
    <scope>NUCLEOTIDE SEQUENCE [LARGE SCALE GENOMIC DNA]</scope>
    <source>
        <strain evidence="3">DSM 22427</strain>
    </source>
</reference>
<name>A0A1I6QV57_9EURY</name>
<gene>
    <name evidence="2" type="ORF">SAMN04488556_1581</name>
</gene>